<name>A0A0P1BAM8_9BASI</name>
<reference evidence="2 3" key="1">
    <citation type="submission" date="2014-09" db="EMBL/GenBank/DDBJ databases">
        <authorList>
            <person name="Magalhaes I.L.F."/>
            <person name="Oliveira U."/>
            <person name="Santos F.R."/>
            <person name="Vidigal T.H.D.A."/>
            <person name="Brescovit A.D."/>
            <person name="Santos A.J."/>
        </authorList>
    </citation>
    <scope>NUCLEOTIDE SEQUENCE [LARGE SCALE GENOMIC DNA]</scope>
</reference>
<dbReference type="Proteomes" id="UP000054845">
    <property type="component" value="Unassembled WGS sequence"/>
</dbReference>
<feature type="compositionally biased region" description="Acidic residues" evidence="1">
    <location>
        <begin position="38"/>
        <end position="48"/>
    </location>
</feature>
<protein>
    <submittedName>
        <fullName evidence="2">Uncharacterized protein</fullName>
    </submittedName>
</protein>
<proteinExistence type="predicted"/>
<feature type="region of interest" description="Disordered" evidence="1">
    <location>
        <begin position="33"/>
        <end position="58"/>
    </location>
</feature>
<sequence length="58" mass="5948">MHKDVFIGSAPQAPAPAPALLILAELTIGQTPSAVAGDENDESGDSLEQEGKMQGKSK</sequence>
<dbReference type="AlphaFoldDB" id="A0A0P1BAM8"/>
<dbReference type="EMBL" id="CCYA01000204">
    <property type="protein sequence ID" value="CEH13112.1"/>
    <property type="molecule type" value="Genomic_DNA"/>
</dbReference>
<evidence type="ECO:0000313" key="2">
    <source>
        <dbReference type="EMBL" id="CEH13112.1"/>
    </source>
</evidence>
<organism evidence="2 3">
    <name type="scientific">Ceraceosorus bombacis</name>
    <dbReference type="NCBI Taxonomy" id="401625"/>
    <lineage>
        <taxon>Eukaryota</taxon>
        <taxon>Fungi</taxon>
        <taxon>Dikarya</taxon>
        <taxon>Basidiomycota</taxon>
        <taxon>Ustilaginomycotina</taxon>
        <taxon>Exobasidiomycetes</taxon>
        <taxon>Ceraceosorales</taxon>
        <taxon>Ceraceosoraceae</taxon>
        <taxon>Ceraceosorus</taxon>
    </lineage>
</organism>
<evidence type="ECO:0000256" key="1">
    <source>
        <dbReference type="SAM" id="MobiDB-lite"/>
    </source>
</evidence>
<feature type="compositionally biased region" description="Basic and acidic residues" evidence="1">
    <location>
        <begin position="49"/>
        <end position="58"/>
    </location>
</feature>
<accession>A0A0P1BAM8</accession>
<evidence type="ECO:0000313" key="3">
    <source>
        <dbReference type="Proteomes" id="UP000054845"/>
    </source>
</evidence>
<keyword evidence="3" id="KW-1185">Reference proteome</keyword>